<keyword evidence="2 5" id="KW-0812">Transmembrane</keyword>
<keyword evidence="6" id="KW-0732">Signal</keyword>
<evidence type="ECO:0000259" key="7">
    <source>
        <dbReference type="Pfam" id="PF13664"/>
    </source>
</evidence>
<feature type="signal peptide" evidence="6">
    <location>
        <begin position="1"/>
        <end position="19"/>
    </location>
</feature>
<feature type="domain" description="TMEM205-like" evidence="7">
    <location>
        <begin position="208"/>
        <end position="307"/>
    </location>
</feature>
<reference evidence="8" key="1">
    <citation type="journal article" date="2017" name="Nature">
        <title>The sunflower genome provides insights into oil metabolism, flowering and Asterid evolution.</title>
        <authorList>
            <person name="Badouin H."/>
            <person name="Gouzy J."/>
            <person name="Grassa C.J."/>
            <person name="Murat F."/>
            <person name="Staton S.E."/>
            <person name="Cottret L."/>
            <person name="Lelandais-Briere C."/>
            <person name="Owens G.L."/>
            <person name="Carrere S."/>
            <person name="Mayjonade B."/>
            <person name="Legrand L."/>
            <person name="Gill N."/>
            <person name="Kane N.C."/>
            <person name="Bowers J.E."/>
            <person name="Hubner S."/>
            <person name="Bellec A."/>
            <person name="Berard A."/>
            <person name="Berges H."/>
            <person name="Blanchet N."/>
            <person name="Boniface M.C."/>
            <person name="Brunel D."/>
            <person name="Catrice O."/>
            <person name="Chaidir N."/>
            <person name="Claudel C."/>
            <person name="Donnadieu C."/>
            <person name="Faraut T."/>
            <person name="Fievet G."/>
            <person name="Helmstetter N."/>
            <person name="King M."/>
            <person name="Knapp S.J."/>
            <person name="Lai Z."/>
            <person name="Le Paslier M.C."/>
            <person name="Lippi Y."/>
            <person name="Lorenzon L."/>
            <person name="Mandel J.R."/>
            <person name="Marage G."/>
            <person name="Marchand G."/>
            <person name="Marquand E."/>
            <person name="Bret-Mestries E."/>
            <person name="Morien E."/>
            <person name="Nambeesan S."/>
            <person name="Nguyen T."/>
            <person name="Pegot-Espagnet P."/>
            <person name="Pouilly N."/>
            <person name="Raftis F."/>
            <person name="Sallet E."/>
            <person name="Schiex T."/>
            <person name="Thomas J."/>
            <person name="Vandecasteele C."/>
            <person name="Vares D."/>
            <person name="Vear F."/>
            <person name="Vautrin S."/>
            <person name="Crespi M."/>
            <person name="Mangin B."/>
            <person name="Burke J.M."/>
            <person name="Salse J."/>
            <person name="Munos S."/>
            <person name="Vincourt P."/>
            <person name="Rieseberg L.H."/>
            <person name="Langlade N.B."/>
        </authorList>
    </citation>
    <scope>NUCLEOTIDE SEQUENCE</scope>
    <source>
        <tissue evidence="8">Leaves</tissue>
    </source>
</reference>
<keyword evidence="3 5" id="KW-1133">Transmembrane helix</keyword>
<evidence type="ECO:0000256" key="5">
    <source>
        <dbReference type="SAM" id="Phobius"/>
    </source>
</evidence>
<keyword evidence="9" id="KW-1185">Reference proteome</keyword>
<feature type="transmembrane region" description="Helical" evidence="5">
    <location>
        <begin position="247"/>
        <end position="266"/>
    </location>
</feature>
<dbReference type="EMBL" id="MNCJ02000319">
    <property type="protein sequence ID" value="KAF5808743.1"/>
    <property type="molecule type" value="Genomic_DNA"/>
</dbReference>
<evidence type="ECO:0000256" key="1">
    <source>
        <dbReference type="ARBA" id="ARBA00004370"/>
    </source>
</evidence>
<evidence type="ECO:0000313" key="9">
    <source>
        <dbReference type="Proteomes" id="UP000215914"/>
    </source>
</evidence>
<evidence type="ECO:0000256" key="4">
    <source>
        <dbReference type="ARBA" id="ARBA00023136"/>
    </source>
</evidence>
<dbReference type="GO" id="GO:0016020">
    <property type="term" value="C:membrane"/>
    <property type="evidence" value="ECO:0007669"/>
    <property type="project" value="UniProtKB-SubCell"/>
</dbReference>
<gene>
    <name evidence="8" type="ORF">HanXRQr2_Chr04g0149041</name>
</gene>
<dbReference type="AlphaFoldDB" id="A0A9K3J5C0"/>
<accession>A0A9K3J5C0</accession>
<feature type="transmembrane region" description="Helical" evidence="5">
    <location>
        <begin position="278"/>
        <end position="299"/>
    </location>
</feature>
<comment type="subcellular location">
    <subcellularLocation>
        <location evidence="1">Membrane</location>
    </subcellularLocation>
</comment>
<dbReference type="Pfam" id="PF13664">
    <property type="entry name" value="DUF4149"/>
    <property type="match status" value="1"/>
</dbReference>
<protein>
    <recommendedName>
        <fullName evidence="7">TMEM205-like domain-containing protein</fullName>
    </recommendedName>
</protein>
<dbReference type="Gramene" id="mRNA:HanXRQr2_Chr04g0149041">
    <property type="protein sequence ID" value="CDS:HanXRQr2_Chr04g0149041.1"/>
    <property type="gene ID" value="HanXRQr2_Chr04g0149041"/>
</dbReference>
<comment type="caution">
    <text evidence="8">The sequence shown here is derived from an EMBL/GenBank/DDBJ whole genome shotgun (WGS) entry which is preliminary data.</text>
</comment>
<feature type="chain" id="PRO_5039888715" description="TMEM205-like domain-containing protein" evidence="6">
    <location>
        <begin position="20"/>
        <end position="308"/>
    </location>
</feature>
<proteinExistence type="predicted"/>
<evidence type="ECO:0000256" key="6">
    <source>
        <dbReference type="SAM" id="SignalP"/>
    </source>
</evidence>
<dbReference type="InterPro" id="IPR025423">
    <property type="entry name" value="TMEM205-like"/>
</dbReference>
<evidence type="ECO:0000313" key="8">
    <source>
        <dbReference type="EMBL" id="KAF5808743.1"/>
    </source>
</evidence>
<keyword evidence="4 5" id="KW-0472">Membrane</keyword>
<dbReference type="Proteomes" id="UP000215914">
    <property type="component" value="Unassembled WGS sequence"/>
</dbReference>
<reference evidence="8" key="2">
    <citation type="submission" date="2020-06" db="EMBL/GenBank/DDBJ databases">
        <title>Helianthus annuus Genome sequencing and assembly Release 2.</title>
        <authorList>
            <person name="Gouzy J."/>
            <person name="Langlade N."/>
            <person name="Munos S."/>
        </authorList>
    </citation>
    <scope>NUCLEOTIDE SEQUENCE</scope>
    <source>
        <tissue evidence="8">Leaves</tissue>
    </source>
</reference>
<dbReference type="PANTHER" id="PTHR47652:SF8">
    <property type="entry name" value="DUF4149 DOMAIN-CONTAINING PROTEIN"/>
    <property type="match status" value="1"/>
</dbReference>
<organism evidence="8 9">
    <name type="scientific">Helianthus annuus</name>
    <name type="common">Common sunflower</name>
    <dbReference type="NCBI Taxonomy" id="4232"/>
    <lineage>
        <taxon>Eukaryota</taxon>
        <taxon>Viridiplantae</taxon>
        <taxon>Streptophyta</taxon>
        <taxon>Embryophyta</taxon>
        <taxon>Tracheophyta</taxon>
        <taxon>Spermatophyta</taxon>
        <taxon>Magnoliopsida</taxon>
        <taxon>eudicotyledons</taxon>
        <taxon>Gunneridae</taxon>
        <taxon>Pentapetalae</taxon>
        <taxon>asterids</taxon>
        <taxon>campanulids</taxon>
        <taxon>Asterales</taxon>
        <taxon>Asteraceae</taxon>
        <taxon>Asteroideae</taxon>
        <taxon>Heliantheae alliance</taxon>
        <taxon>Heliantheae</taxon>
        <taxon>Helianthus</taxon>
    </lineage>
</organism>
<evidence type="ECO:0000256" key="3">
    <source>
        <dbReference type="ARBA" id="ARBA00022989"/>
    </source>
</evidence>
<evidence type="ECO:0000256" key="2">
    <source>
        <dbReference type="ARBA" id="ARBA00022692"/>
    </source>
</evidence>
<sequence length="308" mass="33919">MINLLFLSFILVTTPVTGAFWPSFSSHHHHHQVAVKDGHEVVIEFKEQSHSSNKITIYQTDDSGVTGFDFTTFKTTVATAYTKTTGVANVAAAKTGENAINIIAKAMKKLVQTIRMAGVDDDSEGTLKDMVVKLEEWDPVDSPKRICEDIGHNASAKIEEGVEEVKETVKNIVETSPNEVLTRSKTTINDVLDIVLSERWVTGWCHLLGFSTAYGMGVWVTSFSGCVLGKCLTKQEGAMVLNMMNMVYFRTMGCCVGAAVFGFLVSQGRRGCLYNKMVMFQGFNLVSALVMVLTNLIFLEPRATKVHT</sequence>
<name>A0A9K3J5C0_HELAN</name>
<dbReference type="PANTHER" id="PTHR47652">
    <property type="entry name" value="MITOCHONDRIAL IMPORT INNER MEMBRANE TRANSLOCASE SUBUNIT TIM44"/>
    <property type="match status" value="1"/>
</dbReference>